<dbReference type="EMBL" id="AC140549">
    <property type="protein sequence ID" value="ABO80460.1"/>
    <property type="molecule type" value="Genomic_DNA"/>
</dbReference>
<dbReference type="ExpressionAtlas" id="A4PSD7">
    <property type="expression patterns" value="differential"/>
</dbReference>
<name>A4PSD7_MEDTR</name>
<reference evidence="1" key="1">
    <citation type="submission" date="2006-03" db="EMBL/GenBank/DDBJ databases">
        <authorList>
            <person name="Shaull S."/>
            <person name="Lin S."/>
            <person name="Dixon R."/>
            <person name="May G."/>
            <person name="Sumner L."/>
            <person name="Gonzales B."/>
            <person name="Cook D."/>
            <person name="Kim D."/>
            <person name="Roe B.A."/>
        </authorList>
    </citation>
    <scope>NUCLEOTIDE SEQUENCE</scope>
</reference>
<keyword evidence="1" id="KW-0808">Transferase</keyword>
<sequence>MFHLLDFPRSGIITVTPMCTSLKPTTTLEESGCSKKLPKIQLPSFLSDFNNYSITFTVSLGDAITTCTCVYASPNATMRTPFWTYLSDLNRSIAGPWMLIGDFNETILHSDQRGGIFNHSRAAIFSNFMADCNLLDLTAIGGRFTWHRNHNGHRILSKKLDRAIANVDWRLSFPEAFIDVLCRTHSDHNLILLRFGGLPQSRGHRPFRFEAAWIGHVDYANLVSNAWNSSNHSTSVALNKVRENSIIFNKDVFGNIFKRKRHIENRLKEYNHILFQEEMFWYQKSREKWVKFGDKNSSFFMLKLLLEGKGT</sequence>
<accession>A4PSD7</accession>
<organism evidence="1">
    <name type="scientific">Medicago truncatula</name>
    <name type="common">Barrel medic</name>
    <name type="synonym">Medicago tribuloides</name>
    <dbReference type="NCBI Taxonomy" id="3880"/>
    <lineage>
        <taxon>Eukaryota</taxon>
        <taxon>Viridiplantae</taxon>
        <taxon>Streptophyta</taxon>
        <taxon>Embryophyta</taxon>
        <taxon>Tracheophyta</taxon>
        <taxon>Spermatophyta</taxon>
        <taxon>Magnoliopsida</taxon>
        <taxon>eudicotyledons</taxon>
        <taxon>Gunneridae</taxon>
        <taxon>Pentapetalae</taxon>
        <taxon>rosids</taxon>
        <taxon>fabids</taxon>
        <taxon>Fabales</taxon>
        <taxon>Fabaceae</taxon>
        <taxon>Papilionoideae</taxon>
        <taxon>50 kb inversion clade</taxon>
        <taxon>NPAAA clade</taxon>
        <taxon>Hologalegina</taxon>
        <taxon>IRL clade</taxon>
        <taxon>Trifolieae</taxon>
        <taxon>Medicago</taxon>
    </lineage>
</organism>
<dbReference type="PANTHER" id="PTHR33710:SF62">
    <property type="entry name" value="DUF4283 DOMAIN PROTEIN"/>
    <property type="match status" value="1"/>
</dbReference>
<dbReference type="SUPFAM" id="SSF56219">
    <property type="entry name" value="DNase I-like"/>
    <property type="match status" value="1"/>
</dbReference>
<keyword evidence="1" id="KW-0548">Nucleotidyltransferase</keyword>
<dbReference type="GO" id="GO:0003964">
    <property type="term" value="F:RNA-directed DNA polymerase activity"/>
    <property type="evidence" value="ECO:0007669"/>
    <property type="project" value="UniProtKB-KW"/>
</dbReference>
<keyword evidence="1" id="KW-0695">RNA-directed DNA polymerase</keyword>
<reference evidence="1" key="2">
    <citation type="submission" date="2007-04" db="EMBL/GenBank/DDBJ databases">
        <authorList>
            <consortium name="The International Medicago Genome Annotation Group"/>
        </authorList>
    </citation>
    <scope>NUCLEOTIDE SEQUENCE</scope>
</reference>
<dbReference type="InterPro" id="IPR036691">
    <property type="entry name" value="Endo/exonu/phosph_ase_sf"/>
</dbReference>
<dbReference type="PANTHER" id="PTHR33710">
    <property type="entry name" value="BNAC02G09200D PROTEIN"/>
    <property type="match status" value="1"/>
</dbReference>
<evidence type="ECO:0000313" key="1">
    <source>
        <dbReference type="EMBL" id="ABO80460.1"/>
    </source>
</evidence>
<proteinExistence type="predicted"/>
<protein>
    <submittedName>
        <fullName evidence="1">RNA-directed DNA polymerase; Ribonuclease H, putative</fullName>
    </submittedName>
</protein>
<dbReference type="Gene3D" id="3.60.10.10">
    <property type="entry name" value="Endonuclease/exonuclease/phosphatase"/>
    <property type="match status" value="1"/>
</dbReference>
<gene>
    <name evidence="1" type="ORF">MtrDRAFT_AC140549g64v2</name>
</gene>
<dbReference type="AlphaFoldDB" id="A4PSD7"/>